<dbReference type="FunFam" id="1.10.510.10:FF:001222">
    <property type="entry name" value="Serine/threonine-protein kinase ppk25"/>
    <property type="match status" value="1"/>
</dbReference>
<comment type="subcellular location">
    <subcellularLocation>
        <location evidence="1">Cytoplasm</location>
    </subcellularLocation>
</comment>
<dbReference type="Gene3D" id="1.10.510.10">
    <property type="entry name" value="Transferase(Phosphotransferase) domain 1"/>
    <property type="match status" value="1"/>
</dbReference>
<dbReference type="Proteomes" id="UP001362899">
    <property type="component" value="Unassembled WGS sequence"/>
</dbReference>
<protein>
    <recommendedName>
        <fullName evidence="3">non-specific serine/threonine protein kinase</fullName>
        <ecNumber evidence="3">2.7.11.1</ecNumber>
    </recommendedName>
</protein>
<feature type="region of interest" description="Disordered" evidence="13">
    <location>
        <begin position="223"/>
        <end position="301"/>
    </location>
</feature>
<dbReference type="AlphaFoldDB" id="A0AAV5RGP9"/>
<dbReference type="InterPro" id="IPR001772">
    <property type="entry name" value="KA1_dom"/>
</dbReference>
<reference evidence="16 17" key="1">
    <citation type="journal article" date="2023" name="Elife">
        <title>Identification of key yeast species and microbe-microbe interactions impacting larval growth of Drosophila in the wild.</title>
        <authorList>
            <person name="Mure A."/>
            <person name="Sugiura Y."/>
            <person name="Maeda R."/>
            <person name="Honda K."/>
            <person name="Sakurai N."/>
            <person name="Takahashi Y."/>
            <person name="Watada M."/>
            <person name="Katoh T."/>
            <person name="Gotoh A."/>
            <person name="Gotoh Y."/>
            <person name="Taniguchi I."/>
            <person name="Nakamura K."/>
            <person name="Hayashi T."/>
            <person name="Katayama T."/>
            <person name="Uemura T."/>
            <person name="Hattori Y."/>
        </authorList>
    </citation>
    <scope>NUCLEOTIDE SEQUENCE [LARGE SCALE GENOMIC DNA]</scope>
    <source>
        <strain evidence="16 17">SB-73</strain>
    </source>
</reference>
<comment type="catalytic activity">
    <reaction evidence="11">
        <text>L-seryl-[protein] + ATP = O-phospho-L-seryl-[protein] + ADP + H(+)</text>
        <dbReference type="Rhea" id="RHEA:17989"/>
        <dbReference type="Rhea" id="RHEA-COMP:9863"/>
        <dbReference type="Rhea" id="RHEA-COMP:11604"/>
        <dbReference type="ChEBI" id="CHEBI:15378"/>
        <dbReference type="ChEBI" id="CHEBI:29999"/>
        <dbReference type="ChEBI" id="CHEBI:30616"/>
        <dbReference type="ChEBI" id="CHEBI:83421"/>
        <dbReference type="ChEBI" id="CHEBI:456216"/>
        <dbReference type="EC" id="2.7.11.1"/>
    </reaction>
</comment>
<evidence type="ECO:0000256" key="2">
    <source>
        <dbReference type="ARBA" id="ARBA00010791"/>
    </source>
</evidence>
<comment type="catalytic activity">
    <reaction evidence="10">
        <text>L-threonyl-[protein] + ATP = O-phospho-L-threonyl-[protein] + ADP + H(+)</text>
        <dbReference type="Rhea" id="RHEA:46608"/>
        <dbReference type="Rhea" id="RHEA-COMP:11060"/>
        <dbReference type="Rhea" id="RHEA-COMP:11605"/>
        <dbReference type="ChEBI" id="CHEBI:15378"/>
        <dbReference type="ChEBI" id="CHEBI:30013"/>
        <dbReference type="ChEBI" id="CHEBI:30616"/>
        <dbReference type="ChEBI" id="CHEBI:61977"/>
        <dbReference type="ChEBI" id="CHEBI:456216"/>
        <dbReference type="EC" id="2.7.11.1"/>
    </reaction>
</comment>
<evidence type="ECO:0000256" key="1">
    <source>
        <dbReference type="ARBA" id="ARBA00004496"/>
    </source>
</evidence>
<dbReference type="GO" id="GO:0000226">
    <property type="term" value="P:microtubule cytoskeleton organization"/>
    <property type="evidence" value="ECO:0007669"/>
    <property type="project" value="TreeGrafter"/>
</dbReference>
<keyword evidence="7 12" id="KW-0547">Nucleotide-binding</keyword>
<keyword evidence="4" id="KW-0963">Cytoplasm</keyword>
<evidence type="ECO:0000313" key="17">
    <source>
        <dbReference type="Proteomes" id="UP001362899"/>
    </source>
</evidence>
<dbReference type="EMBL" id="BTGC01000003">
    <property type="protein sequence ID" value="GMM50565.1"/>
    <property type="molecule type" value="Genomic_DNA"/>
</dbReference>
<feature type="compositionally biased region" description="Polar residues" evidence="13">
    <location>
        <begin position="98"/>
        <end position="140"/>
    </location>
</feature>
<dbReference type="InterPro" id="IPR011009">
    <property type="entry name" value="Kinase-like_dom_sf"/>
</dbReference>
<evidence type="ECO:0000256" key="8">
    <source>
        <dbReference type="ARBA" id="ARBA00022777"/>
    </source>
</evidence>
<dbReference type="SUPFAM" id="SSF103243">
    <property type="entry name" value="KA1-like"/>
    <property type="match status" value="1"/>
</dbReference>
<dbReference type="EC" id="2.7.11.1" evidence="3"/>
<dbReference type="GO" id="GO:0004674">
    <property type="term" value="F:protein serine/threonine kinase activity"/>
    <property type="evidence" value="ECO:0007669"/>
    <property type="project" value="UniProtKB-KW"/>
</dbReference>
<gene>
    <name evidence="16" type="ORF">DASB73_015230</name>
</gene>
<feature type="compositionally biased region" description="Polar residues" evidence="13">
    <location>
        <begin position="38"/>
        <end position="49"/>
    </location>
</feature>
<dbReference type="GO" id="GO:0005737">
    <property type="term" value="C:cytoplasm"/>
    <property type="evidence" value="ECO:0007669"/>
    <property type="project" value="UniProtKB-SubCell"/>
</dbReference>
<evidence type="ECO:0000256" key="6">
    <source>
        <dbReference type="ARBA" id="ARBA00022679"/>
    </source>
</evidence>
<dbReference type="SUPFAM" id="SSF56112">
    <property type="entry name" value="Protein kinase-like (PK-like)"/>
    <property type="match status" value="1"/>
</dbReference>
<evidence type="ECO:0000259" key="15">
    <source>
        <dbReference type="PROSITE" id="PS50032"/>
    </source>
</evidence>
<feature type="compositionally biased region" description="Polar residues" evidence="13">
    <location>
        <begin position="817"/>
        <end position="838"/>
    </location>
</feature>
<feature type="compositionally biased region" description="Polar residues" evidence="13">
    <location>
        <begin position="274"/>
        <end position="294"/>
    </location>
</feature>
<evidence type="ECO:0000259" key="14">
    <source>
        <dbReference type="PROSITE" id="PS50011"/>
    </source>
</evidence>
<accession>A0AAV5RGP9</accession>
<feature type="compositionally biased region" description="Polar residues" evidence="13">
    <location>
        <begin position="763"/>
        <end position="779"/>
    </location>
</feature>
<dbReference type="SMART" id="SM00220">
    <property type="entry name" value="S_TKc"/>
    <property type="match status" value="1"/>
</dbReference>
<evidence type="ECO:0000256" key="7">
    <source>
        <dbReference type="ARBA" id="ARBA00022741"/>
    </source>
</evidence>
<feature type="compositionally biased region" description="Low complexity" evidence="13">
    <location>
        <begin position="997"/>
        <end position="1007"/>
    </location>
</feature>
<evidence type="ECO:0000313" key="16">
    <source>
        <dbReference type="EMBL" id="GMM50565.1"/>
    </source>
</evidence>
<keyword evidence="17" id="KW-1185">Reference proteome</keyword>
<dbReference type="GO" id="GO:0035556">
    <property type="term" value="P:intracellular signal transduction"/>
    <property type="evidence" value="ECO:0007669"/>
    <property type="project" value="TreeGrafter"/>
</dbReference>
<evidence type="ECO:0000256" key="11">
    <source>
        <dbReference type="ARBA" id="ARBA00048679"/>
    </source>
</evidence>
<evidence type="ECO:0000256" key="13">
    <source>
        <dbReference type="SAM" id="MobiDB-lite"/>
    </source>
</evidence>
<evidence type="ECO:0000256" key="4">
    <source>
        <dbReference type="ARBA" id="ARBA00022490"/>
    </source>
</evidence>
<organism evidence="16 17">
    <name type="scientific">Starmerella bacillaris</name>
    <name type="common">Yeast</name>
    <name type="synonym">Candida zemplinina</name>
    <dbReference type="NCBI Taxonomy" id="1247836"/>
    <lineage>
        <taxon>Eukaryota</taxon>
        <taxon>Fungi</taxon>
        <taxon>Dikarya</taxon>
        <taxon>Ascomycota</taxon>
        <taxon>Saccharomycotina</taxon>
        <taxon>Dipodascomycetes</taxon>
        <taxon>Dipodascales</taxon>
        <taxon>Trichomonascaceae</taxon>
        <taxon>Starmerella</taxon>
    </lineage>
</organism>
<feature type="domain" description="Protein kinase" evidence="14">
    <location>
        <begin position="309"/>
        <end position="569"/>
    </location>
</feature>
<dbReference type="InterPro" id="IPR000719">
    <property type="entry name" value="Prot_kinase_dom"/>
</dbReference>
<evidence type="ECO:0000256" key="9">
    <source>
        <dbReference type="ARBA" id="ARBA00022840"/>
    </source>
</evidence>
<keyword evidence="8 16" id="KW-0418">Kinase</keyword>
<dbReference type="InterPro" id="IPR008271">
    <property type="entry name" value="Ser/Thr_kinase_AS"/>
</dbReference>
<evidence type="ECO:0000256" key="12">
    <source>
        <dbReference type="PROSITE-ProRule" id="PRU10141"/>
    </source>
</evidence>
<feature type="region of interest" description="Disordered" evidence="13">
    <location>
        <begin position="1"/>
        <end position="194"/>
    </location>
</feature>
<feature type="region of interest" description="Disordered" evidence="13">
    <location>
        <begin position="751"/>
        <end position="838"/>
    </location>
</feature>
<dbReference type="InterPro" id="IPR028375">
    <property type="entry name" value="KA1/Ssp2_C"/>
</dbReference>
<proteinExistence type="inferred from homology"/>
<keyword evidence="9 12" id="KW-0067">ATP-binding</keyword>
<dbReference type="CDD" id="cd12121">
    <property type="entry name" value="MARK_C_like"/>
    <property type="match status" value="1"/>
</dbReference>
<comment type="caution">
    <text evidence="16">The sequence shown here is derived from an EMBL/GenBank/DDBJ whole genome shotgun (WGS) entry which is preliminary data.</text>
</comment>
<sequence>MDPNNTFASGDISEVTSRKDFSTPEQKIQIEPLFAPQPLNTPITPNSAPRNLDQAALKVNENHRSLSDAGSNKGGPTFIRSAGRTSSFGSGGARKQSADQLAHTTSSNGYNYSANYTPEQTPTAGPASTPSSYKQFSQLAAPTPVSPRRVSTLAYGTNTPQHRRVQSDSRTKNSPMGMGNGGSGTHTAALGSGMMPSGMNNVTANSPGSIAYANTYSGNSGYGSPSQMPGTMRNDVNTGTPTSNATPNNLAQGIPGGSPRWRNQRTPSSSSSSRYRQINTSNPQQHTRSPSTNDSGHRRPIKRTCIGPWEFIKSIGAGSMGQVKLAMHQQTKQLAAVKIVPKAFTQRSKDRRESNETRDARVIREAAIGRLLDHPNIAKLYDVYSMTGHFYLVFEFVSGGQILDYIITHGCVKELQAVKFARSIASALDYCHHNSVVHRDLKIENILIADDGDIKLIDFGLSNLFRRDDLLRTFCGSLYFAAPELLNAVPYAGPEIDIWSFGVVLYVLVSGKVPFEDKSMSALHSKIKRGVVEYPQWLSSQCVDLLSKMLKVDSSARATLSEVMHHPWMMRGFNRPIDNHVPHRMPLRLEDINSRVIEEMEAVGLSDIDTVVRNLRTTLESKEYNLAVESWYYSQQQDLSSSPYMMGLDKDLNDPLDAFSPEISCYLLAQERVARLNMSNIRHPQHQQIVIPPPTPVVVPQLVSEPLRQSSPDSEPQEGIKMGRVRSKTIGSALEPPKIEIPQIPELSVTPAHAHGTYGMPTPLSTPNHTPNSTGSTLLVNRGSSESTRSAGSAGTGALGSGTLVSGSGSSSKPLSVQKQVSNDSRNVSTPLPQTPQRQVQYNSHVLRGTPQTAPAPQPMSLLRKLSFRRKPTSHARAKSSSYAVHDTPLVTELDSSMTASLNVPNSLQVPQSYATPVNKQTNLTPTDSSGSMPSIEYLKPVFFRGIFSVQSTSTKPLKDIRAEIIRVLNLLNIEYVEVRGGFACVYRLDKPEPRTPKQSLSSQPTTPSTPPRSPRQHRRIISDNGMLSPSFSMNLSGGSGDSIEMEIGASDMLNSSETRSSIPIRFEIDIVRVPILGLHGVQFKKMTGNMVHYKNLAQEILMNLRI</sequence>
<dbReference type="Pfam" id="PF00069">
    <property type="entry name" value="Pkinase"/>
    <property type="match status" value="1"/>
</dbReference>
<evidence type="ECO:0000256" key="10">
    <source>
        <dbReference type="ARBA" id="ARBA00047899"/>
    </source>
</evidence>
<dbReference type="PANTHER" id="PTHR24346">
    <property type="entry name" value="MAP/MICROTUBULE AFFINITY-REGULATING KINASE"/>
    <property type="match status" value="1"/>
</dbReference>
<name>A0AAV5RGP9_STABA</name>
<dbReference type="PANTHER" id="PTHR24346:SF82">
    <property type="entry name" value="KP78A-RELATED"/>
    <property type="match status" value="1"/>
</dbReference>
<comment type="similarity">
    <text evidence="2">Belongs to the protein kinase superfamily. CAMK Ser/Thr protein kinase family. NIM1 subfamily.</text>
</comment>
<dbReference type="InterPro" id="IPR017441">
    <property type="entry name" value="Protein_kinase_ATP_BS"/>
</dbReference>
<dbReference type="PROSITE" id="PS50032">
    <property type="entry name" value="KA1"/>
    <property type="match status" value="1"/>
</dbReference>
<dbReference type="Pfam" id="PF02149">
    <property type="entry name" value="KA1"/>
    <property type="match status" value="1"/>
</dbReference>
<dbReference type="PROSITE" id="PS00108">
    <property type="entry name" value="PROTEIN_KINASE_ST"/>
    <property type="match status" value="1"/>
</dbReference>
<dbReference type="PROSITE" id="PS50011">
    <property type="entry name" value="PROTEIN_KINASE_DOM"/>
    <property type="match status" value="1"/>
</dbReference>
<feature type="compositionally biased region" description="Polar residues" evidence="13">
    <location>
        <begin position="223"/>
        <end position="251"/>
    </location>
</feature>
<feature type="domain" description="KA1" evidence="15">
    <location>
        <begin position="1058"/>
        <end position="1107"/>
    </location>
</feature>
<feature type="region of interest" description="Disordered" evidence="13">
    <location>
        <begin position="993"/>
        <end position="1029"/>
    </location>
</feature>
<feature type="compositionally biased region" description="Low complexity" evidence="13">
    <location>
        <begin position="783"/>
        <end position="793"/>
    </location>
</feature>
<keyword evidence="5 16" id="KW-0723">Serine/threonine-protein kinase</keyword>
<feature type="binding site" evidence="12">
    <location>
        <position position="338"/>
    </location>
    <ligand>
        <name>ATP</name>
        <dbReference type="ChEBI" id="CHEBI:30616"/>
    </ligand>
</feature>
<dbReference type="GO" id="GO:0005524">
    <property type="term" value="F:ATP binding"/>
    <property type="evidence" value="ECO:0007669"/>
    <property type="project" value="UniProtKB-UniRule"/>
</dbReference>
<evidence type="ECO:0000256" key="3">
    <source>
        <dbReference type="ARBA" id="ARBA00012513"/>
    </source>
</evidence>
<dbReference type="PROSITE" id="PS00107">
    <property type="entry name" value="PROTEIN_KINASE_ATP"/>
    <property type="match status" value="1"/>
</dbReference>
<feature type="region of interest" description="Disordered" evidence="13">
    <location>
        <begin position="705"/>
        <end position="725"/>
    </location>
</feature>
<keyword evidence="6" id="KW-0808">Transferase</keyword>
<feature type="compositionally biased region" description="Low complexity" evidence="13">
    <location>
        <begin position="801"/>
        <end position="816"/>
    </location>
</feature>
<evidence type="ECO:0000256" key="5">
    <source>
        <dbReference type="ARBA" id="ARBA00022527"/>
    </source>
</evidence>
<dbReference type="Gene3D" id="3.30.310.80">
    <property type="entry name" value="Kinase associated domain 1, KA1"/>
    <property type="match status" value="1"/>
</dbReference>